<dbReference type="Proteomes" id="UP000199532">
    <property type="component" value="Unassembled WGS sequence"/>
</dbReference>
<evidence type="ECO:0000256" key="2">
    <source>
        <dbReference type="ARBA" id="ARBA00023125"/>
    </source>
</evidence>
<dbReference type="Gene3D" id="2.60.120.10">
    <property type="entry name" value="Jelly Rolls"/>
    <property type="match status" value="1"/>
</dbReference>
<evidence type="ECO:0000313" key="6">
    <source>
        <dbReference type="Proteomes" id="UP000199532"/>
    </source>
</evidence>
<dbReference type="OrthoDB" id="2569619at2"/>
<dbReference type="Gene3D" id="1.10.10.60">
    <property type="entry name" value="Homeodomain-like"/>
    <property type="match status" value="2"/>
</dbReference>
<keyword evidence="1" id="KW-0805">Transcription regulation</keyword>
<evidence type="ECO:0000313" key="5">
    <source>
        <dbReference type="EMBL" id="SEJ31486.1"/>
    </source>
</evidence>
<dbReference type="Pfam" id="PF12833">
    <property type="entry name" value="HTH_18"/>
    <property type="match status" value="1"/>
</dbReference>
<dbReference type="AlphaFoldDB" id="A0A1H6XTI4"/>
<keyword evidence="2" id="KW-0238">DNA-binding</keyword>
<reference evidence="5 6" key="1">
    <citation type="submission" date="2016-10" db="EMBL/GenBank/DDBJ databases">
        <authorList>
            <person name="de Groot N.N."/>
        </authorList>
    </citation>
    <scope>NUCLEOTIDE SEQUENCE [LARGE SCALE GENOMIC DNA]</scope>
    <source>
        <strain evidence="5 6">DSM 19938</strain>
    </source>
</reference>
<dbReference type="RefSeq" id="WP_090338143.1">
    <property type="nucleotide sequence ID" value="NZ_FNXY01000006.1"/>
</dbReference>
<name>A0A1H6XTI4_9BACT</name>
<proteinExistence type="predicted"/>
<evidence type="ECO:0000256" key="3">
    <source>
        <dbReference type="ARBA" id="ARBA00023163"/>
    </source>
</evidence>
<sequence length="295" mass="34656">MNENIYQPFEILFKEIDQSPKEGHRHNFFELVYIISGTGKQCINKSSFNYHAGHMFLITPEDCHSFDVSTTTKFCFIRFNDHYIKSSYTKTHQPFAAERVQKLEFILQNANHQPGCILRQPGDKALVKPMVDSIFREYVNRDLYNRELIEQLVNTLIIIVARNIAKIMPEQVFEGTEERAVNILHYIHQHIFEPEKIRTDLISRHFGVSEHYLGKYFKKQTGETLQQYVINYKLKMVENRLLHSEMRIGEIAAEMSFTDESHLNKLFKKYKGVSPSEFRKMLLQDAGRIDFGNPV</sequence>
<gene>
    <name evidence="5" type="ORF">SAMN04487995_4150</name>
</gene>
<dbReference type="InterPro" id="IPR009057">
    <property type="entry name" value="Homeodomain-like_sf"/>
</dbReference>
<dbReference type="PANTHER" id="PTHR43280">
    <property type="entry name" value="ARAC-FAMILY TRANSCRIPTIONAL REGULATOR"/>
    <property type="match status" value="1"/>
</dbReference>
<feature type="domain" description="HTH araC/xylS-type" evidence="4">
    <location>
        <begin position="181"/>
        <end position="281"/>
    </location>
</feature>
<dbReference type="InterPro" id="IPR018060">
    <property type="entry name" value="HTH_AraC"/>
</dbReference>
<dbReference type="InterPro" id="IPR014710">
    <property type="entry name" value="RmlC-like_jellyroll"/>
</dbReference>
<dbReference type="PROSITE" id="PS01124">
    <property type="entry name" value="HTH_ARAC_FAMILY_2"/>
    <property type="match status" value="1"/>
</dbReference>
<dbReference type="InterPro" id="IPR003313">
    <property type="entry name" value="AraC-bd"/>
</dbReference>
<accession>A0A1H6XTI4</accession>
<dbReference type="InterPro" id="IPR037923">
    <property type="entry name" value="HTH-like"/>
</dbReference>
<dbReference type="Pfam" id="PF02311">
    <property type="entry name" value="AraC_binding"/>
    <property type="match status" value="1"/>
</dbReference>
<dbReference type="EMBL" id="FNXY01000006">
    <property type="protein sequence ID" value="SEJ31486.1"/>
    <property type="molecule type" value="Genomic_DNA"/>
</dbReference>
<dbReference type="GO" id="GO:0043565">
    <property type="term" value="F:sequence-specific DNA binding"/>
    <property type="evidence" value="ECO:0007669"/>
    <property type="project" value="InterPro"/>
</dbReference>
<dbReference type="SUPFAM" id="SSF46689">
    <property type="entry name" value="Homeodomain-like"/>
    <property type="match status" value="2"/>
</dbReference>
<evidence type="ECO:0000259" key="4">
    <source>
        <dbReference type="PROSITE" id="PS01124"/>
    </source>
</evidence>
<dbReference type="GO" id="GO:0003700">
    <property type="term" value="F:DNA-binding transcription factor activity"/>
    <property type="evidence" value="ECO:0007669"/>
    <property type="project" value="InterPro"/>
</dbReference>
<keyword evidence="3" id="KW-0804">Transcription</keyword>
<dbReference type="STRING" id="408657.SAMN04487995_4150"/>
<dbReference type="SUPFAM" id="SSF51215">
    <property type="entry name" value="Regulatory protein AraC"/>
    <property type="match status" value="1"/>
</dbReference>
<organism evidence="5 6">
    <name type="scientific">Dyadobacter koreensis</name>
    <dbReference type="NCBI Taxonomy" id="408657"/>
    <lineage>
        <taxon>Bacteria</taxon>
        <taxon>Pseudomonadati</taxon>
        <taxon>Bacteroidota</taxon>
        <taxon>Cytophagia</taxon>
        <taxon>Cytophagales</taxon>
        <taxon>Spirosomataceae</taxon>
        <taxon>Dyadobacter</taxon>
    </lineage>
</organism>
<dbReference type="SMART" id="SM00342">
    <property type="entry name" value="HTH_ARAC"/>
    <property type="match status" value="1"/>
</dbReference>
<dbReference type="PANTHER" id="PTHR43280:SF2">
    <property type="entry name" value="HTH-TYPE TRANSCRIPTIONAL REGULATOR EXSA"/>
    <property type="match status" value="1"/>
</dbReference>
<keyword evidence="6" id="KW-1185">Reference proteome</keyword>
<evidence type="ECO:0000256" key="1">
    <source>
        <dbReference type="ARBA" id="ARBA00023015"/>
    </source>
</evidence>
<protein>
    <submittedName>
        <fullName evidence="5">Transcriptional regulator, AraC family</fullName>
    </submittedName>
</protein>